<reference evidence="2" key="1">
    <citation type="submission" date="2021-01" db="EMBL/GenBank/DDBJ databases">
        <authorList>
            <person name="Corre E."/>
            <person name="Pelletier E."/>
            <person name="Niang G."/>
            <person name="Scheremetjew M."/>
            <person name="Finn R."/>
            <person name="Kale V."/>
            <person name="Holt S."/>
            <person name="Cochrane G."/>
            <person name="Meng A."/>
            <person name="Brown T."/>
            <person name="Cohen L."/>
        </authorList>
    </citation>
    <scope>NUCLEOTIDE SEQUENCE</scope>
    <source>
        <strain evidence="2">CCMP1897</strain>
    </source>
</reference>
<accession>A0A7S3UAH2</accession>
<name>A0A7S3UAH2_9CHLO</name>
<dbReference type="AlphaFoldDB" id="A0A7S3UAH2"/>
<evidence type="ECO:0000256" key="1">
    <source>
        <dbReference type="SAM" id="MobiDB-lite"/>
    </source>
</evidence>
<evidence type="ECO:0000313" key="2">
    <source>
        <dbReference type="EMBL" id="CAE0606226.1"/>
    </source>
</evidence>
<gene>
    <name evidence="2" type="ORF">PSAL00342_LOCUS42</name>
</gene>
<protein>
    <submittedName>
        <fullName evidence="2">Uncharacterized protein</fullName>
    </submittedName>
</protein>
<proteinExistence type="predicted"/>
<feature type="region of interest" description="Disordered" evidence="1">
    <location>
        <begin position="150"/>
        <end position="205"/>
    </location>
</feature>
<dbReference type="EMBL" id="HBIS01000060">
    <property type="protein sequence ID" value="CAE0606226.1"/>
    <property type="molecule type" value="Transcribed_RNA"/>
</dbReference>
<feature type="compositionally biased region" description="Polar residues" evidence="1">
    <location>
        <begin position="179"/>
        <end position="191"/>
    </location>
</feature>
<sequence>MVQVLSVGVPVFVWWKHRLDKLEGKPKPRRVRFQKEYPGSDFGKPGWEFLPRPCWTCGGLGLSKQQCVFCAGMGHMSVPRLLNPIANELLGRKKRHFICKCFLCRGYGMRSCPDCDALYTKGGLLRPLTRPDDNQLDEWGMPKRPSWESIPLSERRRRAAPVQPGWKEEENPTLKILESESNMNPLDSPNSPIKEFETLVPSKRK</sequence>
<organism evidence="2">
    <name type="scientific">Picocystis salinarum</name>
    <dbReference type="NCBI Taxonomy" id="88271"/>
    <lineage>
        <taxon>Eukaryota</taxon>
        <taxon>Viridiplantae</taxon>
        <taxon>Chlorophyta</taxon>
        <taxon>Picocystophyceae</taxon>
        <taxon>Picocystales</taxon>
        <taxon>Picocystaceae</taxon>
        <taxon>Picocystis</taxon>
    </lineage>
</organism>